<proteinExistence type="predicted"/>
<feature type="region of interest" description="Disordered" evidence="1">
    <location>
        <begin position="1"/>
        <end position="28"/>
    </location>
</feature>
<evidence type="ECO:0000256" key="1">
    <source>
        <dbReference type="SAM" id="MobiDB-lite"/>
    </source>
</evidence>
<feature type="compositionally biased region" description="Polar residues" evidence="1">
    <location>
        <begin position="15"/>
        <end position="28"/>
    </location>
</feature>
<evidence type="ECO:0000256" key="2">
    <source>
        <dbReference type="SAM" id="Phobius"/>
    </source>
</evidence>
<dbReference type="Pfam" id="PF17394">
    <property type="entry name" value="KleE"/>
    <property type="match status" value="1"/>
</dbReference>
<geneLocation type="plasmid" evidence="3">
    <name>PKPCAPSS</name>
</geneLocation>
<evidence type="ECO:0000313" key="3">
    <source>
        <dbReference type="EMBL" id="AJF79763.1"/>
    </source>
</evidence>
<organism evidence="3">
    <name type="scientific">Klebsiella pneumoniae</name>
    <dbReference type="NCBI Taxonomy" id="573"/>
    <lineage>
        <taxon>Bacteria</taxon>
        <taxon>Pseudomonadati</taxon>
        <taxon>Pseudomonadota</taxon>
        <taxon>Gammaproteobacteria</taxon>
        <taxon>Enterobacterales</taxon>
        <taxon>Enterobacteriaceae</taxon>
        <taxon>Klebsiella/Raoultella group</taxon>
        <taxon>Klebsiella</taxon>
        <taxon>Klebsiella pneumoniae complex</taxon>
    </lineage>
</organism>
<feature type="transmembrane region" description="Helical" evidence="2">
    <location>
        <begin position="43"/>
        <end position="68"/>
    </location>
</feature>
<keyword evidence="2" id="KW-0472">Membrane</keyword>
<dbReference type="AlphaFoldDB" id="A0A0C4XX68"/>
<keyword evidence="2" id="KW-0812">Transmembrane</keyword>
<keyword evidence="2" id="KW-1133">Transmembrane helix</keyword>
<dbReference type="EMBL" id="KP008371">
    <property type="protein sequence ID" value="AJF79763.1"/>
    <property type="molecule type" value="Genomic_DNA"/>
</dbReference>
<dbReference type="RefSeq" id="WP_023363192.1">
    <property type="nucleotide sequence ID" value="NZ_BGNZ01000086.1"/>
</dbReference>
<reference evidence="3" key="2">
    <citation type="journal article" date="2017" name="Antimicrob. Agents Chemother.">
        <title>Genetic Environment of the blaKPC-2 Gene in a Klebsiella pneumoniae Isolate That May Have Been Imported to Russia from Southeast Asia.</title>
        <authorList>
            <person name="Ageevets V."/>
            <person name="Sopova J."/>
            <person name="Lazareva I."/>
            <person name="Malakhova M."/>
            <person name="Ilina E."/>
            <person name="Kostryukova E."/>
            <person name="Babenko V."/>
            <person name="Carattoli A."/>
            <person name="Lobzin Y."/>
            <person name="Uskov A."/>
            <person name="Sidorenko S."/>
        </authorList>
    </citation>
    <scope>NUCLEOTIDE SEQUENCE</scope>
    <source>
        <strain evidence="3">565</strain>
        <plasmid evidence="3">PKPCAPSS</plasmid>
    </source>
</reference>
<name>A0A0C4XX68_KLEPN</name>
<keyword evidence="3" id="KW-0614">Plasmid</keyword>
<sequence>MTNVVKFPRQEDSKPQQGQPVENAAGQTSGSAMRNIMHGVIGAVYMVLVILWIPVRFLLIANVVIQFFKMMFKWSDGPFAAAWPFVISFFVLAALTYIMATWKPKAP</sequence>
<accession>A0A0C4XX68</accession>
<feature type="transmembrane region" description="Helical" evidence="2">
    <location>
        <begin position="80"/>
        <end position="100"/>
    </location>
</feature>
<reference evidence="3" key="1">
    <citation type="submission" date="2014-10" db="EMBL/GenBank/DDBJ databases">
        <authorList>
            <person name="Ageevets V.A."/>
            <person name="Sopova I.V."/>
            <person name="Partina I.V."/>
            <person name="Malakhova M.V."/>
            <person name="Ilina E.N."/>
            <person name="Kostryukova E.S."/>
            <person name="Sidorenko S.V."/>
        </authorList>
    </citation>
    <scope>NUCLEOTIDE SEQUENCE</scope>
    <source>
        <strain evidence="3">565</strain>
        <plasmid evidence="3">PKPCAPSS</plasmid>
    </source>
</reference>
<protein>
    <submittedName>
        <fullName evidence="3">KleE protein</fullName>
    </submittedName>
</protein>
<dbReference type="InterPro" id="IPR035362">
    <property type="entry name" value="KleE"/>
</dbReference>